<dbReference type="Proteomes" id="UP000554482">
    <property type="component" value="Unassembled WGS sequence"/>
</dbReference>
<name>A0A7J6WQ35_THATH</name>
<dbReference type="Pfam" id="PF08268">
    <property type="entry name" value="FBA_3"/>
    <property type="match status" value="1"/>
</dbReference>
<dbReference type="InterPro" id="IPR036047">
    <property type="entry name" value="F-box-like_dom_sf"/>
</dbReference>
<feature type="domain" description="F-box associated beta-propeller type 3" evidence="1">
    <location>
        <begin position="74"/>
        <end position="288"/>
    </location>
</feature>
<dbReference type="PANTHER" id="PTHR31672:SF13">
    <property type="entry name" value="F-BOX PROTEIN CPR30-LIKE"/>
    <property type="match status" value="1"/>
</dbReference>
<sequence length="379" mass="44101">MAVSLPDDIIFSDILILVSAKNLLRFKCVCKFWCKSISDPCFVKDHLNKQRSLLPGIIKLDEFSPPPEKPTYHIRKCDTLFFFDFDYITKESFSINLKKIITNRNYFRLMASCDGLLVIQIIDCSPKCYYLINPATSSYTQLPSPPQCFSNCRLLYDSSLDDYNVVGWNSGETFFVLSVGDSNNTEPSCWRVFLLPVDDQTPISGVIVVKGQLLWLIRNGNHSIIRSLNITNGEVGEIMLPEYKIEWKLRIIEMKGCLYLANFPEWDEHCFIVWILEDWDEKLWAKLYQKWHKKRCENGSCMCSGSDFSIFDYIEDKHFQRVYYKVTDNENWIPHFSSLVDVKQLTGARKSGSTSELSRNNYLTFSIFNYLYSLLSLDK</sequence>
<evidence type="ECO:0000259" key="1">
    <source>
        <dbReference type="Pfam" id="PF08268"/>
    </source>
</evidence>
<accession>A0A7J6WQ35</accession>
<dbReference type="EMBL" id="JABWDY010011915">
    <property type="protein sequence ID" value="KAF5199474.1"/>
    <property type="molecule type" value="Genomic_DNA"/>
</dbReference>
<dbReference type="PANTHER" id="PTHR31672">
    <property type="entry name" value="BNACNNG10540D PROTEIN"/>
    <property type="match status" value="1"/>
</dbReference>
<proteinExistence type="predicted"/>
<dbReference type="InterPro" id="IPR050796">
    <property type="entry name" value="SCF_F-box_component"/>
</dbReference>
<evidence type="ECO:0000313" key="3">
    <source>
        <dbReference type="Proteomes" id="UP000554482"/>
    </source>
</evidence>
<dbReference type="AlphaFoldDB" id="A0A7J6WQ35"/>
<gene>
    <name evidence="2" type="ORF">FRX31_010940</name>
</gene>
<keyword evidence="3" id="KW-1185">Reference proteome</keyword>
<organism evidence="2 3">
    <name type="scientific">Thalictrum thalictroides</name>
    <name type="common">Rue-anemone</name>
    <name type="synonym">Anemone thalictroides</name>
    <dbReference type="NCBI Taxonomy" id="46969"/>
    <lineage>
        <taxon>Eukaryota</taxon>
        <taxon>Viridiplantae</taxon>
        <taxon>Streptophyta</taxon>
        <taxon>Embryophyta</taxon>
        <taxon>Tracheophyta</taxon>
        <taxon>Spermatophyta</taxon>
        <taxon>Magnoliopsida</taxon>
        <taxon>Ranunculales</taxon>
        <taxon>Ranunculaceae</taxon>
        <taxon>Thalictroideae</taxon>
        <taxon>Thalictrum</taxon>
    </lineage>
</organism>
<dbReference type="OrthoDB" id="1918594at2759"/>
<evidence type="ECO:0000313" key="2">
    <source>
        <dbReference type="EMBL" id="KAF5199474.1"/>
    </source>
</evidence>
<dbReference type="SUPFAM" id="SSF81383">
    <property type="entry name" value="F-box domain"/>
    <property type="match status" value="1"/>
</dbReference>
<protein>
    <recommendedName>
        <fullName evidence="1">F-box associated beta-propeller type 3 domain-containing protein</fullName>
    </recommendedName>
</protein>
<reference evidence="2 3" key="1">
    <citation type="submission" date="2020-06" db="EMBL/GenBank/DDBJ databases">
        <title>Transcriptomic and genomic resources for Thalictrum thalictroides and T. hernandezii: Facilitating candidate gene discovery in an emerging model plant lineage.</title>
        <authorList>
            <person name="Arias T."/>
            <person name="Riano-Pachon D.M."/>
            <person name="Di Stilio V.S."/>
        </authorList>
    </citation>
    <scope>NUCLEOTIDE SEQUENCE [LARGE SCALE GENOMIC DNA]</scope>
    <source>
        <strain evidence="3">cv. WT478/WT964</strain>
        <tissue evidence="2">Leaves</tissue>
    </source>
</reference>
<dbReference type="InterPro" id="IPR013187">
    <property type="entry name" value="F-box-assoc_dom_typ3"/>
</dbReference>
<comment type="caution">
    <text evidence="2">The sequence shown here is derived from an EMBL/GenBank/DDBJ whole genome shotgun (WGS) entry which is preliminary data.</text>
</comment>